<keyword evidence="1" id="KW-0472">Membrane</keyword>
<reference evidence="2 3" key="1">
    <citation type="submission" date="2017-06" db="EMBL/GenBank/DDBJ databases">
        <authorList>
            <person name="Kim H.J."/>
            <person name="Triplett B.A."/>
        </authorList>
    </citation>
    <scope>NUCLEOTIDE SEQUENCE [LARGE SCALE GENOMIC DNA]</scope>
    <source>
        <strain evidence="2 3">CGMCC 4.2132</strain>
    </source>
</reference>
<dbReference type="AlphaFoldDB" id="A0A239J9F0"/>
<evidence type="ECO:0000313" key="2">
    <source>
        <dbReference type="EMBL" id="SNT02118.1"/>
    </source>
</evidence>
<dbReference type="Proteomes" id="UP000198282">
    <property type="component" value="Unassembled WGS sequence"/>
</dbReference>
<sequence length="272" mass="28515">MAFWIFLSRDVSLVTLSIFTAVALTVIGALRWSGKVHPHRVALFARRQELAVTPATEPIVHDYLRITRMVRSAGLVAGLAFTTLGFNSYLFLASTPLDAFTGWFLGVIGAELVLARRHGSGPGATTDRLPALLSPPASWFLYAGVTLGGMILLLGAVDLALGGPRPGQLWLGFGGLVPVCALLLVRSLRRRPIPVASAEVVAAVLATRSRSTHVLATGGAVFALDILWPDSFPPPSGSLPADLLLSAAAIAALIVGTHPWAITVTAPAPTPP</sequence>
<feature type="transmembrane region" description="Helical" evidence="1">
    <location>
        <begin position="73"/>
        <end position="94"/>
    </location>
</feature>
<feature type="transmembrane region" description="Helical" evidence="1">
    <location>
        <begin position="243"/>
        <end position="262"/>
    </location>
</feature>
<evidence type="ECO:0000313" key="3">
    <source>
        <dbReference type="Proteomes" id="UP000198282"/>
    </source>
</evidence>
<accession>A0A239J9F0</accession>
<feature type="transmembrane region" description="Helical" evidence="1">
    <location>
        <begin position="167"/>
        <end position="185"/>
    </location>
</feature>
<feature type="transmembrane region" description="Helical" evidence="1">
    <location>
        <begin position="100"/>
        <end position="118"/>
    </location>
</feature>
<feature type="transmembrane region" description="Helical" evidence="1">
    <location>
        <begin position="139"/>
        <end position="161"/>
    </location>
</feature>
<dbReference type="EMBL" id="FZOD01000022">
    <property type="protein sequence ID" value="SNT02118.1"/>
    <property type="molecule type" value="Genomic_DNA"/>
</dbReference>
<feature type="transmembrane region" description="Helical" evidence="1">
    <location>
        <begin position="12"/>
        <end position="30"/>
    </location>
</feature>
<protein>
    <submittedName>
        <fullName evidence="2">Uncharacterized protein</fullName>
    </submittedName>
</protein>
<evidence type="ECO:0000256" key="1">
    <source>
        <dbReference type="SAM" id="Phobius"/>
    </source>
</evidence>
<name>A0A239J9F0_9ACTN</name>
<keyword evidence="1" id="KW-0812">Transmembrane</keyword>
<proteinExistence type="predicted"/>
<keyword evidence="3" id="KW-1185">Reference proteome</keyword>
<keyword evidence="1" id="KW-1133">Transmembrane helix</keyword>
<gene>
    <name evidence="2" type="ORF">SAMN05216276_102211</name>
</gene>
<organism evidence="2 3">
    <name type="scientific">Streptosporangium subroseum</name>
    <dbReference type="NCBI Taxonomy" id="106412"/>
    <lineage>
        <taxon>Bacteria</taxon>
        <taxon>Bacillati</taxon>
        <taxon>Actinomycetota</taxon>
        <taxon>Actinomycetes</taxon>
        <taxon>Streptosporangiales</taxon>
        <taxon>Streptosporangiaceae</taxon>
        <taxon>Streptosporangium</taxon>
    </lineage>
</organism>